<dbReference type="Gramene" id="OMO50657">
    <property type="protein sequence ID" value="OMO50657"/>
    <property type="gene ID" value="CCACVL1_30325"/>
</dbReference>
<keyword evidence="2" id="KW-1185">Reference proteome</keyword>
<evidence type="ECO:0000313" key="1">
    <source>
        <dbReference type="EMBL" id="OMO50657.1"/>
    </source>
</evidence>
<accession>A0A1R3FXT4</accession>
<protein>
    <submittedName>
        <fullName evidence="1">Uncharacterized protein</fullName>
    </submittedName>
</protein>
<organism evidence="1 2">
    <name type="scientific">Corchorus capsularis</name>
    <name type="common">Jute</name>
    <dbReference type="NCBI Taxonomy" id="210143"/>
    <lineage>
        <taxon>Eukaryota</taxon>
        <taxon>Viridiplantae</taxon>
        <taxon>Streptophyta</taxon>
        <taxon>Embryophyta</taxon>
        <taxon>Tracheophyta</taxon>
        <taxon>Spermatophyta</taxon>
        <taxon>Magnoliopsida</taxon>
        <taxon>eudicotyledons</taxon>
        <taxon>Gunneridae</taxon>
        <taxon>Pentapetalae</taxon>
        <taxon>rosids</taxon>
        <taxon>malvids</taxon>
        <taxon>Malvales</taxon>
        <taxon>Malvaceae</taxon>
        <taxon>Grewioideae</taxon>
        <taxon>Apeibeae</taxon>
        <taxon>Corchorus</taxon>
    </lineage>
</organism>
<proteinExistence type="predicted"/>
<comment type="caution">
    <text evidence="1">The sequence shown here is derived from an EMBL/GenBank/DDBJ whole genome shotgun (WGS) entry which is preliminary data.</text>
</comment>
<name>A0A1R3FXT4_COCAP</name>
<dbReference type="EMBL" id="AWWV01016071">
    <property type="protein sequence ID" value="OMO50657.1"/>
    <property type="molecule type" value="Genomic_DNA"/>
</dbReference>
<gene>
    <name evidence="1" type="ORF">CCACVL1_30325</name>
</gene>
<dbReference type="AlphaFoldDB" id="A0A1R3FXT4"/>
<reference evidence="1 2" key="1">
    <citation type="submission" date="2013-09" db="EMBL/GenBank/DDBJ databases">
        <title>Corchorus capsularis genome sequencing.</title>
        <authorList>
            <person name="Alam M."/>
            <person name="Haque M.S."/>
            <person name="Islam M.S."/>
            <person name="Emdad E.M."/>
            <person name="Islam M.M."/>
            <person name="Ahmed B."/>
            <person name="Halim A."/>
            <person name="Hossen Q.M.M."/>
            <person name="Hossain M.Z."/>
            <person name="Ahmed R."/>
            <person name="Khan M.M."/>
            <person name="Islam R."/>
            <person name="Rashid M.M."/>
            <person name="Khan S.A."/>
            <person name="Rahman M.S."/>
            <person name="Alam M."/>
        </authorList>
    </citation>
    <scope>NUCLEOTIDE SEQUENCE [LARGE SCALE GENOMIC DNA]</scope>
    <source>
        <strain evidence="2">cv. CVL-1</strain>
        <tissue evidence="1">Whole seedling</tissue>
    </source>
</reference>
<dbReference type="Proteomes" id="UP000188268">
    <property type="component" value="Unassembled WGS sequence"/>
</dbReference>
<evidence type="ECO:0000313" key="2">
    <source>
        <dbReference type="Proteomes" id="UP000188268"/>
    </source>
</evidence>
<sequence>MEIASARVIPLLLICNILGSFGSRFIRISGHSGYLSFEFWIIWVTSHLGLESSGLRVIRVSDSSGTGSGGFGSFAFFVQIRLGRRVLGFRSGFDSSKWKEVPS</sequence>